<keyword evidence="5" id="KW-0687">Ribonucleoprotein</keyword>
<accession>A0A914AEQ4</accession>
<evidence type="ECO:0000256" key="1">
    <source>
        <dbReference type="ARBA" id="ARBA00004173"/>
    </source>
</evidence>
<dbReference type="Proteomes" id="UP000887568">
    <property type="component" value="Unplaced"/>
</dbReference>
<keyword evidence="9" id="KW-1185">Reference proteome</keyword>
<comment type="similarity">
    <text evidence="2">Belongs to the mitochondrion-specific ribosomal protein mL50 family.</text>
</comment>
<sequence>MAAHMALSRFAVVGKVWPQIIRLSTVGASQRQLSTTSSVFVKDAFRTTEQSWVKRIMRGSGPSQDIDDSLDEEEIVEVEPQYMDIIQTPKAAFIDKPQVRLRSYKPPEDLLDRLKDITLEVVPVATPENWTKLALKDNSIKYQILVNCFKTFNHDVPNFLLSKMHTMADVVTFYQTEVKDKTKFDELSTVDLPPNLKIHWNYSDDSRLELYEDYLEYIKPKKSPKPPEWKYRPS</sequence>
<dbReference type="PANTHER" id="PTHR31542">
    <property type="entry name" value="39A RIBOSOMAL PROTEIN L50, MITOCHONDRIAL"/>
    <property type="match status" value="1"/>
</dbReference>
<name>A0A914AEQ4_PATMI</name>
<evidence type="ECO:0000313" key="8">
    <source>
        <dbReference type="EnsemblMetazoa" id="XP_038061839.1"/>
    </source>
</evidence>
<evidence type="ECO:0000256" key="2">
    <source>
        <dbReference type="ARBA" id="ARBA00008860"/>
    </source>
</evidence>
<evidence type="ECO:0000313" key="9">
    <source>
        <dbReference type="Proteomes" id="UP000887568"/>
    </source>
</evidence>
<evidence type="ECO:0000256" key="3">
    <source>
        <dbReference type="ARBA" id="ARBA00022980"/>
    </source>
</evidence>
<evidence type="ECO:0000256" key="4">
    <source>
        <dbReference type="ARBA" id="ARBA00023128"/>
    </source>
</evidence>
<evidence type="ECO:0000256" key="7">
    <source>
        <dbReference type="ARBA" id="ARBA00035398"/>
    </source>
</evidence>
<dbReference type="OrthoDB" id="9939609at2759"/>
<keyword evidence="4" id="KW-0496">Mitochondrion</keyword>
<dbReference type="OMA" id="PQYMDII"/>
<reference evidence="8" key="1">
    <citation type="submission" date="2022-11" db="UniProtKB">
        <authorList>
            <consortium name="EnsemblMetazoa"/>
        </authorList>
    </citation>
    <scope>IDENTIFICATION</scope>
</reference>
<evidence type="ECO:0000256" key="5">
    <source>
        <dbReference type="ARBA" id="ARBA00023274"/>
    </source>
</evidence>
<keyword evidence="3" id="KW-0689">Ribosomal protein</keyword>
<comment type="subcellular location">
    <subcellularLocation>
        <location evidence="1">Mitochondrion</location>
    </subcellularLocation>
</comment>
<evidence type="ECO:0000256" key="6">
    <source>
        <dbReference type="ARBA" id="ARBA00035183"/>
    </source>
</evidence>
<dbReference type="Pfam" id="PF10501">
    <property type="entry name" value="Ribosomal_L50"/>
    <property type="match status" value="1"/>
</dbReference>
<dbReference type="GO" id="GO:0005762">
    <property type="term" value="C:mitochondrial large ribosomal subunit"/>
    <property type="evidence" value="ECO:0007669"/>
    <property type="project" value="TreeGrafter"/>
</dbReference>
<dbReference type="GeneID" id="119732413"/>
<proteinExistence type="inferred from homology"/>
<organism evidence="8 9">
    <name type="scientific">Patiria miniata</name>
    <name type="common">Bat star</name>
    <name type="synonym">Asterina miniata</name>
    <dbReference type="NCBI Taxonomy" id="46514"/>
    <lineage>
        <taxon>Eukaryota</taxon>
        <taxon>Metazoa</taxon>
        <taxon>Echinodermata</taxon>
        <taxon>Eleutherozoa</taxon>
        <taxon>Asterozoa</taxon>
        <taxon>Asteroidea</taxon>
        <taxon>Valvatacea</taxon>
        <taxon>Valvatida</taxon>
        <taxon>Asterinidae</taxon>
        <taxon>Patiria</taxon>
    </lineage>
</organism>
<dbReference type="RefSeq" id="XP_038061839.1">
    <property type="nucleotide sequence ID" value="XM_038205911.1"/>
</dbReference>
<protein>
    <recommendedName>
        <fullName evidence="6">Large ribosomal subunit protein mL50</fullName>
    </recommendedName>
    <alternativeName>
        <fullName evidence="7">39S ribosomal protein L50, mitochondrial</fullName>
    </alternativeName>
</protein>
<dbReference type="AlphaFoldDB" id="A0A914AEQ4"/>
<dbReference type="PANTHER" id="PTHR31542:SF1">
    <property type="entry name" value="LARGE RIBOSOMAL SUBUNIT PROTEIN ML50"/>
    <property type="match status" value="1"/>
</dbReference>
<dbReference type="EnsemblMetazoa" id="XM_038205911.1">
    <property type="protein sequence ID" value="XP_038061839.1"/>
    <property type="gene ID" value="LOC119732413"/>
</dbReference>
<dbReference type="InterPro" id="IPR018305">
    <property type="entry name" value="Ribosomal_m50"/>
</dbReference>